<evidence type="ECO:0000256" key="9">
    <source>
        <dbReference type="ARBA" id="ARBA00048988"/>
    </source>
</evidence>
<dbReference type="PANTHER" id="PTHR47961:SF12">
    <property type="entry name" value="HELICASE POLQ-LIKE"/>
    <property type="match status" value="1"/>
</dbReference>
<keyword evidence="7" id="KW-0234">DNA repair</keyword>
<feature type="compositionally biased region" description="Basic and acidic residues" evidence="10">
    <location>
        <begin position="306"/>
        <end position="330"/>
    </location>
</feature>
<feature type="region of interest" description="Disordered" evidence="10">
    <location>
        <begin position="1196"/>
        <end position="1224"/>
    </location>
</feature>
<evidence type="ECO:0000256" key="7">
    <source>
        <dbReference type="ARBA" id="ARBA00023204"/>
    </source>
</evidence>
<dbReference type="InterPro" id="IPR014001">
    <property type="entry name" value="Helicase_ATP-bd"/>
</dbReference>
<dbReference type="GO" id="GO:0005524">
    <property type="term" value="F:ATP binding"/>
    <property type="evidence" value="ECO:0007669"/>
    <property type="project" value="UniProtKB-KW"/>
</dbReference>
<sequence length="1242" mass="139509">MNDDFIEEGPCRKARVQKRALSHYSFQFPSASRRKTEDNQTESSSSQCSPKDATKASPSKISPQKKQIWFKSTFAEEGYANIPNPQNPEQVISPIKTSGYRRKESKKLSSTPLSQDILIDDGDCDDERDLFENSDADLAELDISGITTQYDRQQSALQTAQLTHSADAVQQQKKFCNDRTEEFQRNKPVPGLYETPPDEIIAQPESADLFSGQHLPHSVKTYSTELFSLSPPQKPAKDSAKTSGAKVSESSPFRRKLSKESVDADHFSPTRSSQRDIFSSSISTMLDSIFGNDDFEIKKKSQNHFKNQEEKQIKNSSKEESVLSKEDDINSKTSSNPKTTGTSFLKKRIHQRLFQNAQGHISQNIAKYVEKMQHYRRAEAEAGLEIVQKEKETGLGNFDIGPFYGLPLKVKELFEKQRGIKKLYDWQEECLSLAEQSTNQNLIYSLPTSGGKTLVAEILILRQLLCQKKNAMLVLPYVSIVQEKVKTIAELAVELNFHVEEYAGSKGRYPPLNRHQKGTLYIATIEKAHSLINQFIELNRMGKLGLMVVDELHMLGEGGRRGAVLEATLIKTLSYGYSCQIIGMSATLSNISDLKTFLRAELYTNDFRPVTLTEYIKLDDNIYRVCPKFSEEILVHNRVATFQYKKEMCKIDPDHLLGLVLEVIPDNSCLVFCSTKKNCENVATMLTKMLAKYKRNFLDIHKSQKKQLLKDLKADNNGHLCPVLAQTIPFGIAYHHSGLTSDERRLIEDAYSSNILCLLACTSTLAAGVNLPAKRVILRSPYVGKNFISRCQYLQMIGRAGRAGIDESGESILIVAPRDKEKVKDLISKPMESCHSSLAFDDGKGIRLLILSLVGLQIATDVSSLFVIISNSLLSVQSKELECDINEQTKNCLQSLLDLGLVKQKRNTASPVENADDKAENSSSSANFNLDISDLGRAVYKGSIDIDISNKLYNDLKKSTEMLIVSNYLHMLALTTPYDIVSTITPSWIIYFKQLSSLKSDELSVANHMGVTVNYVARKASGQVVKQSVDEFAVNRFYLTLMLFEVWKQKTIWEVAEIFQVPRGFVQNLVSSASSFATCISYFCKEMKEFWGLSALFEPFIQQLSYSTILDLIPLIEIPGVKKGRAHQLYNAGYKTLALVAKASVKDLVKDIEHMSKKLARQIIASAQLLLDEKREALLEEIEQLVTIPEFANQQTEQKLSEETSNVKNKDSNETSPTVLSGSDFDEIQNEIPDSLLDDYVL</sequence>
<comment type="subcellular location">
    <subcellularLocation>
        <location evidence="1">Nucleus</location>
    </subcellularLocation>
</comment>
<dbReference type="Gene3D" id="1.10.150.20">
    <property type="entry name" value="5' to 3' exonuclease, C-terminal subdomain"/>
    <property type="match status" value="1"/>
</dbReference>
<keyword evidence="6" id="KW-0067">ATP-binding</keyword>
<feature type="domain" description="Helicase C-terminal" evidence="12">
    <location>
        <begin position="643"/>
        <end position="846"/>
    </location>
</feature>
<keyword evidence="5" id="KW-0347">Helicase</keyword>
<feature type="compositionally biased region" description="Polar residues" evidence="10">
    <location>
        <begin position="1196"/>
        <end position="1207"/>
    </location>
</feature>
<evidence type="ECO:0000259" key="12">
    <source>
        <dbReference type="PROSITE" id="PS51194"/>
    </source>
</evidence>
<evidence type="ECO:0000313" key="13">
    <source>
        <dbReference type="EMBL" id="CAI9735738.1"/>
    </source>
</evidence>
<dbReference type="SUPFAM" id="SSF52540">
    <property type="entry name" value="P-loop containing nucleoside triphosphate hydrolases"/>
    <property type="match status" value="1"/>
</dbReference>
<evidence type="ECO:0000256" key="3">
    <source>
        <dbReference type="ARBA" id="ARBA00022763"/>
    </source>
</evidence>
<evidence type="ECO:0000259" key="11">
    <source>
        <dbReference type="PROSITE" id="PS51192"/>
    </source>
</evidence>
<dbReference type="InterPro" id="IPR046931">
    <property type="entry name" value="HTH_61"/>
</dbReference>
<dbReference type="EMBL" id="OX597831">
    <property type="protein sequence ID" value="CAI9735738.1"/>
    <property type="molecule type" value="Genomic_DNA"/>
</dbReference>
<organism evidence="13 14">
    <name type="scientific">Octopus vulgaris</name>
    <name type="common">Common octopus</name>
    <dbReference type="NCBI Taxonomy" id="6645"/>
    <lineage>
        <taxon>Eukaryota</taxon>
        <taxon>Metazoa</taxon>
        <taxon>Spiralia</taxon>
        <taxon>Lophotrochozoa</taxon>
        <taxon>Mollusca</taxon>
        <taxon>Cephalopoda</taxon>
        <taxon>Coleoidea</taxon>
        <taxon>Octopodiformes</taxon>
        <taxon>Octopoda</taxon>
        <taxon>Incirrata</taxon>
        <taxon>Octopodidae</taxon>
        <taxon>Octopus</taxon>
    </lineage>
</organism>
<dbReference type="CDD" id="cd18026">
    <property type="entry name" value="DEXHc_POLQ-like"/>
    <property type="match status" value="1"/>
</dbReference>
<dbReference type="InterPro" id="IPR050474">
    <property type="entry name" value="Hel308_SKI2-like"/>
</dbReference>
<dbReference type="InterPro" id="IPR011545">
    <property type="entry name" value="DEAD/DEAH_box_helicase_dom"/>
</dbReference>
<dbReference type="GO" id="GO:0003676">
    <property type="term" value="F:nucleic acid binding"/>
    <property type="evidence" value="ECO:0007669"/>
    <property type="project" value="InterPro"/>
</dbReference>
<dbReference type="FunFam" id="3.40.50.300:FF:001293">
    <property type="entry name" value="helicase POLQ-like isoform X5"/>
    <property type="match status" value="1"/>
</dbReference>
<keyword evidence="2" id="KW-0547">Nucleotide-binding</keyword>
<keyword evidence="3" id="KW-0227">DNA damage</keyword>
<evidence type="ECO:0000313" key="14">
    <source>
        <dbReference type="Proteomes" id="UP001162480"/>
    </source>
</evidence>
<dbReference type="AlphaFoldDB" id="A0AA36BK67"/>
<dbReference type="SMART" id="SM00487">
    <property type="entry name" value="DEXDc"/>
    <property type="match status" value="1"/>
</dbReference>
<reference evidence="13" key="1">
    <citation type="submission" date="2023-08" db="EMBL/GenBank/DDBJ databases">
        <authorList>
            <person name="Alioto T."/>
            <person name="Alioto T."/>
            <person name="Gomez Garrido J."/>
        </authorList>
    </citation>
    <scope>NUCLEOTIDE SEQUENCE</scope>
</reference>
<evidence type="ECO:0000256" key="4">
    <source>
        <dbReference type="ARBA" id="ARBA00022801"/>
    </source>
</evidence>
<dbReference type="SUPFAM" id="SSF158702">
    <property type="entry name" value="Sec63 N-terminal domain-like"/>
    <property type="match status" value="1"/>
</dbReference>
<dbReference type="InterPro" id="IPR001650">
    <property type="entry name" value="Helicase_C-like"/>
</dbReference>
<dbReference type="Gene3D" id="1.10.3380.20">
    <property type="match status" value="1"/>
</dbReference>
<dbReference type="CDD" id="cd18795">
    <property type="entry name" value="SF2_C_Ski2"/>
    <property type="match status" value="1"/>
</dbReference>
<keyword evidence="14" id="KW-1185">Reference proteome</keyword>
<feature type="compositionally biased region" description="Polar residues" evidence="10">
    <location>
        <begin position="331"/>
        <end position="342"/>
    </location>
</feature>
<comment type="catalytic activity">
    <reaction evidence="9">
        <text>ATP + H2O = ADP + phosphate + H(+)</text>
        <dbReference type="Rhea" id="RHEA:13065"/>
        <dbReference type="ChEBI" id="CHEBI:15377"/>
        <dbReference type="ChEBI" id="CHEBI:15378"/>
        <dbReference type="ChEBI" id="CHEBI:30616"/>
        <dbReference type="ChEBI" id="CHEBI:43474"/>
        <dbReference type="ChEBI" id="CHEBI:456216"/>
        <dbReference type="EC" id="5.6.2.4"/>
    </reaction>
</comment>
<name>A0AA36BK67_OCTVU</name>
<dbReference type="Proteomes" id="UP001162480">
    <property type="component" value="Chromosome 18"/>
</dbReference>
<dbReference type="InterPro" id="IPR027417">
    <property type="entry name" value="P-loop_NTPase"/>
</dbReference>
<dbReference type="Pfam" id="PF00271">
    <property type="entry name" value="Helicase_C"/>
    <property type="match status" value="1"/>
</dbReference>
<feature type="domain" description="Helicase ATP-binding" evidence="11">
    <location>
        <begin position="433"/>
        <end position="606"/>
    </location>
</feature>
<dbReference type="InterPro" id="IPR048960">
    <property type="entry name" value="POLQ-like_helical"/>
</dbReference>
<dbReference type="SMART" id="SM00490">
    <property type="entry name" value="HELICc"/>
    <property type="match status" value="1"/>
</dbReference>
<dbReference type="PROSITE" id="PS51192">
    <property type="entry name" value="HELICASE_ATP_BIND_1"/>
    <property type="match status" value="1"/>
</dbReference>
<dbReference type="FunFam" id="3.40.50.300:FF:000813">
    <property type="entry name" value="helicase POLQ-like isoform X1"/>
    <property type="match status" value="1"/>
</dbReference>
<accession>A0AA36BK67</accession>
<dbReference type="GO" id="GO:0005634">
    <property type="term" value="C:nucleus"/>
    <property type="evidence" value="ECO:0007669"/>
    <property type="project" value="UniProtKB-SubCell"/>
</dbReference>
<evidence type="ECO:0000256" key="8">
    <source>
        <dbReference type="ARBA" id="ARBA00023242"/>
    </source>
</evidence>
<evidence type="ECO:0000256" key="5">
    <source>
        <dbReference type="ARBA" id="ARBA00022806"/>
    </source>
</evidence>
<dbReference type="Pfam" id="PF20470">
    <property type="entry name" value="HTH_61"/>
    <property type="match status" value="1"/>
</dbReference>
<feature type="compositionally biased region" description="Basic and acidic residues" evidence="10">
    <location>
        <begin position="258"/>
        <end position="268"/>
    </location>
</feature>
<feature type="region of interest" description="Disordered" evidence="10">
    <location>
        <begin position="79"/>
        <end position="112"/>
    </location>
</feature>
<evidence type="ECO:0000256" key="6">
    <source>
        <dbReference type="ARBA" id="ARBA00022840"/>
    </source>
</evidence>
<feature type="region of interest" description="Disordered" evidence="10">
    <location>
        <begin position="228"/>
        <end position="276"/>
    </location>
</feature>
<proteinExistence type="predicted"/>
<dbReference type="Pfam" id="PF21099">
    <property type="entry name" value="POLQ_helical"/>
    <property type="match status" value="1"/>
</dbReference>
<feature type="region of interest" description="Disordered" evidence="10">
    <location>
        <begin position="23"/>
        <end position="64"/>
    </location>
</feature>
<evidence type="ECO:0000256" key="10">
    <source>
        <dbReference type="SAM" id="MobiDB-lite"/>
    </source>
</evidence>
<dbReference type="GO" id="GO:0043138">
    <property type="term" value="F:3'-5' DNA helicase activity"/>
    <property type="evidence" value="ECO:0007669"/>
    <property type="project" value="UniProtKB-EC"/>
</dbReference>
<dbReference type="Gene3D" id="3.40.50.300">
    <property type="entry name" value="P-loop containing nucleotide triphosphate hydrolases"/>
    <property type="match status" value="2"/>
</dbReference>
<evidence type="ECO:0000256" key="1">
    <source>
        <dbReference type="ARBA" id="ARBA00004123"/>
    </source>
</evidence>
<gene>
    <name evidence="13" type="ORF">OCTVUL_1B023849</name>
</gene>
<feature type="region of interest" description="Disordered" evidence="10">
    <location>
        <begin position="304"/>
        <end position="342"/>
    </location>
</feature>
<keyword evidence="4" id="KW-0378">Hydrolase</keyword>
<keyword evidence="8" id="KW-0539">Nucleus</keyword>
<dbReference type="GO" id="GO:0006281">
    <property type="term" value="P:DNA repair"/>
    <property type="evidence" value="ECO:0007669"/>
    <property type="project" value="UniProtKB-KW"/>
</dbReference>
<dbReference type="PANTHER" id="PTHR47961">
    <property type="entry name" value="DNA POLYMERASE THETA, PUTATIVE (AFU_ORTHOLOGUE AFUA_1G05260)-RELATED"/>
    <property type="match status" value="1"/>
</dbReference>
<dbReference type="Pfam" id="PF00270">
    <property type="entry name" value="DEAD"/>
    <property type="match status" value="1"/>
</dbReference>
<dbReference type="GO" id="GO:0016787">
    <property type="term" value="F:hydrolase activity"/>
    <property type="evidence" value="ECO:0007669"/>
    <property type="project" value="UniProtKB-KW"/>
</dbReference>
<dbReference type="PROSITE" id="PS51194">
    <property type="entry name" value="HELICASE_CTER"/>
    <property type="match status" value="1"/>
</dbReference>
<protein>
    <submittedName>
        <fullName evidence="13">Helicase POLQ-like isoform X1</fullName>
    </submittedName>
</protein>
<evidence type="ECO:0000256" key="2">
    <source>
        <dbReference type="ARBA" id="ARBA00022741"/>
    </source>
</evidence>
<dbReference type="Pfam" id="PF14520">
    <property type="entry name" value="HHH_5"/>
    <property type="match status" value="1"/>
</dbReference>